<dbReference type="InterPro" id="IPR015500">
    <property type="entry name" value="Peptidase_S8_subtilisin-rel"/>
</dbReference>
<dbReference type="CDD" id="cd02120">
    <property type="entry name" value="PA_subtilisin_like"/>
    <property type="match status" value="1"/>
</dbReference>
<dbReference type="PROSITE" id="PS00137">
    <property type="entry name" value="SUBTILASE_HIS"/>
    <property type="match status" value="1"/>
</dbReference>
<comment type="subcellular location">
    <subcellularLocation>
        <location evidence="1">Secreted</location>
    </subcellularLocation>
</comment>
<keyword evidence="5" id="KW-0732">Signal</keyword>
<evidence type="ECO:0000259" key="13">
    <source>
        <dbReference type="Pfam" id="PF05922"/>
    </source>
</evidence>
<dbReference type="PANTHER" id="PTHR10795">
    <property type="entry name" value="PROPROTEIN CONVERTASE SUBTILISIN/KEXIN"/>
    <property type="match status" value="1"/>
</dbReference>
<evidence type="ECO:0000259" key="14">
    <source>
        <dbReference type="Pfam" id="PF17766"/>
    </source>
</evidence>
<dbReference type="SUPFAM" id="SSF54897">
    <property type="entry name" value="Protease propeptides/inhibitors"/>
    <property type="match status" value="1"/>
</dbReference>
<dbReference type="PRINTS" id="PR00723">
    <property type="entry name" value="SUBTILISIN"/>
</dbReference>
<keyword evidence="16" id="KW-1185">Reference proteome</keyword>
<evidence type="ECO:0000259" key="11">
    <source>
        <dbReference type="Pfam" id="PF00082"/>
    </source>
</evidence>
<dbReference type="InterPro" id="IPR036852">
    <property type="entry name" value="Peptidase_S8/S53_dom_sf"/>
</dbReference>
<gene>
    <name evidence="15" type="ORF">SHERM_17052</name>
</gene>
<dbReference type="GO" id="GO:0006508">
    <property type="term" value="P:proteolysis"/>
    <property type="evidence" value="ECO:0007669"/>
    <property type="project" value="UniProtKB-KW"/>
</dbReference>
<dbReference type="AlphaFoldDB" id="A0A9N7R6N5"/>
<dbReference type="Gene3D" id="2.60.40.2310">
    <property type="match status" value="1"/>
</dbReference>
<dbReference type="FunFam" id="3.30.70.80:FF:000003">
    <property type="entry name" value="Subtilisin-like protease SBT1.9"/>
    <property type="match status" value="1"/>
</dbReference>
<dbReference type="CDD" id="cd04852">
    <property type="entry name" value="Peptidases_S8_3"/>
    <property type="match status" value="1"/>
</dbReference>
<evidence type="ECO:0000256" key="6">
    <source>
        <dbReference type="ARBA" id="ARBA00022801"/>
    </source>
</evidence>
<dbReference type="GO" id="GO:0004252">
    <property type="term" value="F:serine-type endopeptidase activity"/>
    <property type="evidence" value="ECO:0007669"/>
    <property type="project" value="UniProtKB-UniRule"/>
</dbReference>
<protein>
    <submittedName>
        <fullName evidence="15">Subtilisin-like protease SBT1.7</fullName>
    </submittedName>
</protein>
<name>A0A9N7R6N5_STRHE</name>
<dbReference type="Pfam" id="PF00082">
    <property type="entry name" value="Peptidase_S8"/>
    <property type="match status" value="1"/>
</dbReference>
<comment type="similarity">
    <text evidence="2 10">Belongs to the peptidase S8 family.</text>
</comment>
<dbReference type="Pfam" id="PF05922">
    <property type="entry name" value="Inhibitor_I9"/>
    <property type="match status" value="1"/>
</dbReference>
<evidence type="ECO:0000256" key="1">
    <source>
        <dbReference type="ARBA" id="ARBA00004613"/>
    </source>
</evidence>
<evidence type="ECO:0000256" key="10">
    <source>
        <dbReference type="PROSITE-ProRule" id="PRU01240"/>
    </source>
</evidence>
<organism evidence="15 16">
    <name type="scientific">Striga hermonthica</name>
    <name type="common">Purple witchweed</name>
    <name type="synonym">Buchnera hermonthica</name>
    <dbReference type="NCBI Taxonomy" id="68872"/>
    <lineage>
        <taxon>Eukaryota</taxon>
        <taxon>Viridiplantae</taxon>
        <taxon>Streptophyta</taxon>
        <taxon>Embryophyta</taxon>
        <taxon>Tracheophyta</taxon>
        <taxon>Spermatophyta</taxon>
        <taxon>Magnoliopsida</taxon>
        <taxon>eudicotyledons</taxon>
        <taxon>Gunneridae</taxon>
        <taxon>Pentapetalae</taxon>
        <taxon>asterids</taxon>
        <taxon>lamiids</taxon>
        <taxon>Lamiales</taxon>
        <taxon>Orobanchaceae</taxon>
        <taxon>Buchnereae</taxon>
        <taxon>Striga</taxon>
    </lineage>
</organism>
<dbReference type="SUPFAM" id="SSF52025">
    <property type="entry name" value="PA domain"/>
    <property type="match status" value="1"/>
</dbReference>
<dbReference type="Proteomes" id="UP001153555">
    <property type="component" value="Unassembled WGS sequence"/>
</dbReference>
<evidence type="ECO:0000256" key="4">
    <source>
        <dbReference type="ARBA" id="ARBA00022670"/>
    </source>
</evidence>
<sequence>MAAKNYIIHMLKSEKPVKYGHHRLWYASSLKSVSSSAQMLYSYEHVIDGFSASLTNEEAQLMAAQEGVLAVEPDTIHKLHTTWTPTFLGLDRLEHHYKYMRPISQEQSIVIGVVDTGIWPESLSFRDTGYGPIPSFWRGKCEFNESLCNKKLIGARYFAKGYEQGADIPLDWNKELRSPRDTDGHGTHISSTAAGSIVHGASLFGYAYGTARGMAPRARIAMYKACWNGNCFGSDLFMAIDTAISDGVHVLSMSLGPPADYPFYRSVPMIGAFAAAANGIFVSCSVGNDGPDSSSVRNAAPWVTSVGAGTIDRAFLAYVKLGNGETYNGSSLNSGPPWPLAASAYAYTPFVYAGQVSENGSGFCLNGTLFPMKVKGKIVLCDRGINSRLEKGEVVRKAGGVGMVLANTNGEDLIPDIHFVPAAHVGRKAGDNMRNYLSFNPNPTAKIMFGGTRISFESSPNVASFSSRGPTPISPELLKPDLIAPGYNIIAAWSRANGPTWLSFDTRQVDFNIASGTSMSCPHVSGVAALLKAVHPEWSPAAIRSALMTTAYTTNMRGSPMIDESTGNASTPFQHGAGHVNPLSALVPGLVYNLTTEDYLNFLCAIKYTPEQIMIVTRQNFTCDFNKTYSATELNYPSFAVQVSADINTTTVVTHKRTVTNVESYRSTYKVSVFSQSSSVKIDVAPRMLTFWKQYQTRSYTVTFQMTGPMQPNTHEFGEIKWCDGKHVVRTPIAISWI</sequence>
<evidence type="ECO:0000259" key="12">
    <source>
        <dbReference type="Pfam" id="PF02225"/>
    </source>
</evidence>
<dbReference type="FunFam" id="3.40.50.200:FF:000006">
    <property type="entry name" value="Subtilisin-like protease SBT1.5"/>
    <property type="match status" value="1"/>
</dbReference>
<accession>A0A9N7R6N5</accession>
<keyword evidence="3" id="KW-0964">Secreted</keyword>
<dbReference type="InterPro" id="IPR003137">
    <property type="entry name" value="PA_domain"/>
</dbReference>
<evidence type="ECO:0000256" key="7">
    <source>
        <dbReference type="ARBA" id="ARBA00022825"/>
    </source>
</evidence>
<evidence type="ECO:0000256" key="8">
    <source>
        <dbReference type="ARBA" id="ARBA00023180"/>
    </source>
</evidence>
<keyword evidence="8" id="KW-0325">Glycoprotein</keyword>
<dbReference type="GO" id="GO:0048731">
    <property type="term" value="P:system development"/>
    <property type="evidence" value="ECO:0007669"/>
    <property type="project" value="UniProtKB-ARBA"/>
</dbReference>
<dbReference type="Gene3D" id="3.40.50.200">
    <property type="entry name" value="Peptidase S8/S53 domain"/>
    <property type="match status" value="1"/>
</dbReference>
<dbReference type="Pfam" id="PF17766">
    <property type="entry name" value="fn3_6"/>
    <property type="match status" value="1"/>
</dbReference>
<dbReference type="FunFam" id="3.50.30.30:FF:000005">
    <property type="entry name" value="subtilisin-like protease SBT1.5"/>
    <property type="match status" value="1"/>
</dbReference>
<dbReference type="GO" id="GO:0005576">
    <property type="term" value="C:extracellular region"/>
    <property type="evidence" value="ECO:0007669"/>
    <property type="project" value="UniProtKB-SubCell"/>
</dbReference>
<dbReference type="PROSITE" id="PS00138">
    <property type="entry name" value="SUBTILASE_SER"/>
    <property type="match status" value="1"/>
</dbReference>
<dbReference type="SUPFAM" id="SSF52743">
    <property type="entry name" value="Subtilisin-like"/>
    <property type="match status" value="1"/>
</dbReference>
<evidence type="ECO:0000256" key="2">
    <source>
        <dbReference type="ARBA" id="ARBA00011073"/>
    </source>
</evidence>
<proteinExistence type="inferred from homology"/>
<dbReference type="InterPro" id="IPR046450">
    <property type="entry name" value="PA_dom_sf"/>
</dbReference>
<dbReference type="InterPro" id="IPR022398">
    <property type="entry name" value="Peptidase_S8_His-AS"/>
</dbReference>
<evidence type="ECO:0000256" key="5">
    <source>
        <dbReference type="ARBA" id="ARBA00022729"/>
    </source>
</evidence>
<feature type="active site" description="Charge relay system" evidence="9 10">
    <location>
        <position position="185"/>
    </location>
</feature>
<dbReference type="Gene3D" id="3.30.70.80">
    <property type="entry name" value="Peptidase S8 propeptide/proteinase inhibitor I9"/>
    <property type="match status" value="1"/>
</dbReference>
<feature type="active site" description="Charge relay system" evidence="9 10">
    <location>
        <position position="518"/>
    </location>
</feature>
<evidence type="ECO:0000313" key="15">
    <source>
        <dbReference type="EMBL" id="CAA0817475.1"/>
    </source>
</evidence>
<dbReference type="InterPro" id="IPR037045">
    <property type="entry name" value="S8pro/Inhibitor_I9_sf"/>
</dbReference>
<dbReference type="Pfam" id="PF02225">
    <property type="entry name" value="PA"/>
    <property type="match status" value="1"/>
</dbReference>
<keyword evidence="4 10" id="KW-0645">Protease</keyword>
<dbReference type="OrthoDB" id="548993at2759"/>
<dbReference type="InterPro" id="IPR000209">
    <property type="entry name" value="Peptidase_S8/S53_dom"/>
</dbReference>
<evidence type="ECO:0000313" key="16">
    <source>
        <dbReference type="Proteomes" id="UP001153555"/>
    </source>
</evidence>
<comment type="caution">
    <text evidence="15">The sequence shown here is derived from an EMBL/GenBank/DDBJ whole genome shotgun (WGS) entry which is preliminary data.</text>
</comment>
<dbReference type="InterPro" id="IPR034197">
    <property type="entry name" value="Peptidases_S8_3"/>
</dbReference>
<dbReference type="EMBL" id="CACSLK010015970">
    <property type="protein sequence ID" value="CAA0817475.1"/>
    <property type="molecule type" value="Genomic_DNA"/>
</dbReference>
<keyword evidence="6 10" id="KW-0378">Hydrolase</keyword>
<dbReference type="InterPro" id="IPR045051">
    <property type="entry name" value="SBT"/>
</dbReference>
<feature type="domain" description="Subtilisin-like protease fibronectin type-III" evidence="14">
    <location>
        <begin position="633"/>
        <end position="735"/>
    </location>
</feature>
<dbReference type="Gene3D" id="3.50.30.30">
    <property type="match status" value="1"/>
</dbReference>
<dbReference type="InterPro" id="IPR010259">
    <property type="entry name" value="S8pro/Inhibitor_I9"/>
</dbReference>
<feature type="domain" description="PA" evidence="12">
    <location>
        <begin position="363"/>
        <end position="432"/>
    </location>
</feature>
<reference evidence="15" key="1">
    <citation type="submission" date="2019-12" db="EMBL/GenBank/DDBJ databases">
        <authorList>
            <person name="Scholes J."/>
        </authorList>
    </citation>
    <scope>NUCLEOTIDE SEQUENCE</scope>
</reference>
<feature type="domain" description="Peptidase S8/S53" evidence="11">
    <location>
        <begin position="108"/>
        <end position="567"/>
    </location>
</feature>
<feature type="domain" description="Inhibitor I9" evidence="13">
    <location>
        <begin position="5"/>
        <end position="80"/>
    </location>
</feature>
<dbReference type="InterPro" id="IPR041469">
    <property type="entry name" value="Subtilisin-like_FN3"/>
</dbReference>
<feature type="active site" description="Charge relay system" evidence="9 10">
    <location>
        <position position="115"/>
    </location>
</feature>
<dbReference type="InterPro" id="IPR023828">
    <property type="entry name" value="Peptidase_S8_Ser-AS"/>
</dbReference>
<evidence type="ECO:0000256" key="3">
    <source>
        <dbReference type="ARBA" id="ARBA00022525"/>
    </source>
</evidence>
<evidence type="ECO:0000256" key="9">
    <source>
        <dbReference type="PIRSR" id="PIRSR615500-1"/>
    </source>
</evidence>
<dbReference type="PROSITE" id="PS51892">
    <property type="entry name" value="SUBTILASE"/>
    <property type="match status" value="1"/>
</dbReference>
<keyword evidence="7 10" id="KW-0720">Serine protease</keyword>